<dbReference type="PANTHER" id="PTHR43114:SF6">
    <property type="entry name" value="ADENINE DEAMINASE"/>
    <property type="match status" value="1"/>
</dbReference>
<keyword evidence="4 5" id="KW-0546">Nucleotide metabolism</keyword>
<dbReference type="SUPFAM" id="SSF51556">
    <property type="entry name" value="Metallo-dependent hydrolases"/>
    <property type="match status" value="1"/>
</dbReference>
<evidence type="ECO:0000256" key="3">
    <source>
        <dbReference type="ARBA" id="ARBA00022833"/>
    </source>
</evidence>
<protein>
    <recommendedName>
        <fullName evidence="5">Adenine deaminase</fullName>
        <shortName evidence="5">ADE</shortName>
        <ecNumber evidence="5">3.5.4.2</ecNumber>
    </recommendedName>
    <alternativeName>
        <fullName evidence="5">Adenine aminohydrolase</fullName>
        <shortName evidence="5">AAH</shortName>
    </alternativeName>
</protein>
<organism evidence="7 8">
    <name type="scientific">Massilia cellulosiltytica</name>
    <dbReference type="NCBI Taxonomy" id="2683234"/>
    <lineage>
        <taxon>Bacteria</taxon>
        <taxon>Pseudomonadati</taxon>
        <taxon>Pseudomonadota</taxon>
        <taxon>Betaproteobacteria</taxon>
        <taxon>Burkholderiales</taxon>
        <taxon>Oxalobacteraceae</taxon>
        <taxon>Telluria group</taxon>
        <taxon>Massilia</taxon>
    </lineage>
</organism>
<name>A0A7X3G4Y9_9BURK</name>
<dbReference type="InterPro" id="IPR032466">
    <property type="entry name" value="Metal_Hydrolase"/>
</dbReference>
<evidence type="ECO:0000313" key="7">
    <source>
        <dbReference type="EMBL" id="MVW63014.1"/>
    </source>
</evidence>
<keyword evidence="8" id="KW-1185">Reference proteome</keyword>
<dbReference type="HAMAP" id="MF_01962">
    <property type="entry name" value="Adenine_deaminase"/>
    <property type="match status" value="1"/>
</dbReference>
<comment type="caution">
    <text evidence="7">The sequence shown here is derived from an EMBL/GenBank/DDBJ whole genome shotgun (WGS) entry which is preliminary data.</text>
</comment>
<proteinExistence type="inferred from homology"/>
<dbReference type="FunFam" id="3.20.20.140:FF:000039">
    <property type="entry name" value="Adenine deaminase"/>
    <property type="match status" value="1"/>
</dbReference>
<dbReference type="AlphaFoldDB" id="A0A7X3G4Y9"/>
<feature type="binding site" evidence="5">
    <location>
        <position position="276"/>
    </location>
    <ligand>
        <name>Zn(2+)</name>
        <dbReference type="ChEBI" id="CHEBI:29105"/>
        <note>catalytic</note>
    </ligand>
</feature>
<dbReference type="GO" id="GO:0009117">
    <property type="term" value="P:nucleotide metabolic process"/>
    <property type="evidence" value="ECO:0007669"/>
    <property type="project" value="UniProtKB-KW"/>
</dbReference>
<dbReference type="EMBL" id="WSES01000008">
    <property type="protein sequence ID" value="MVW63014.1"/>
    <property type="molecule type" value="Genomic_DNA"/>
</dbReference>
<evidence type="ECO:0000259" key="6">
    <source>
        <dbReference type="Pfam" id="PF00962"/>
    </source>
</evidence>
<evidence type="ECO:0000256" key="2">
    <source>
        <dbReference type="ARBA" id="ARBA00022801"/>
    </source>
</evidence>
<gene>
    <name evidence="7" type="ORF">GPY61_24140</name>
</gene>
<dbReference type="CDD" id="cd01320">
    <property type="entry name" value="ADA"/>
    <property type="match status" value="1"/>
</dbReference>
<feature type="binding site" evidence="5">
    <location>
        <position position="195"/>
    </location>
    <ligand>
        <name>Zn(2+)</name>
        <dbReference type="ChEBI" id="CHEBI:29105"/>
        <note>catalytic</note>
    </ligand>
</feature>
<dbReference type="Gene3D" id="3.20.20.140">
    <property type="entry name" value="Metal-dependent hydrolases"/>
    <property type="match status" value="1"/>
</dbReference>
<dbReference type="NCBIfam" id="TIGR01430">
    <property type="entry name" value="aden_deam"/>
    <property type="match status" value="1"/>
</dbReference>
<dbReference type="GO" id="GO:0043103">
    <property type="term" value="P:hypoxanthine salvage"/>
    <property type="evidence" value="ECO:0007669"/>
    <property type="project" value="UniProtKB-UniRule"/>
</dbReference>
<dbReference type="InterPro" id="IPR028892">
    <property type="entry name" value="ADE"/>
</dbReference>
<dbReference type="GO" id="GO:0006146">
    <property type="term" value="P:adenine catabolic process"/>
    <property type="evidence" value="ECO:0007669"/>
    <property type="project" value="UniProtKB-UniRule"/>
</dbReference>
<sequence length="338" mass="37718">MLNEQLRHMLQAMPKAELHIHIEGSLEPELIFELAQRNGVSLPYASVEALRQAYAFTDLQSFLDIYYAGASVLLTEQDFYDMTMAYLRRAAADNVRHAEIFFDPQTHTTRGVPFRTVVDGIWRACQDGPISATLIMCFLRHLSEEEAIATLEEALPFRDKIIGVGLDSSEVGHPPEKFARVFERARNLGLHLVAHAGEEGPPAYIESALDVLNVERIDHGVRCLEDADLTARLVREQMALTVCPLSNIKLRVFDVMGDSNLRRLLDAGLAATVNSDDPAYFGGYVNDNYLAAFDALPLDVNHARQLARNSFAAAFLEPERKRAWLAEVDAFFDAARAA</sequence>
<evidence type="ECO:0000256" key="1">
    <source>
        <dbReference type="ARBA" id="ARBA00022723"/>
    </source>
</evidence>
<evidence type="ECO:0000256" key="5">
    <source>
        <dbReference type="HAMAP-Rule" id="MF_01962"/>
    </source>
</evidence>
<feature type="domain" description="Adenosine deaminase" evidence="6">
    <location>
        <begin position="14"/>
        <end position="330"/>
    </location>
</feature>
<comment type="similarity">
    <text evidence="5">Belongs to the metallo-dependent hydrolases superfamily. Adenosine and AMP deaminases family. Adenine deaminase type 2 subfamily.</text>
</comment>
<reference evidence="7 8" key="1">
    <citation type="submission" date="2019-12" db="EMBL/GenBank/DDBJ databases">
        <authorList>
            <person name="Li C."/>
            <person name="Zhao J."/>
        </authorList>
    </citation>
    <scope>NUCLEOTIDE SEQUENCE [LARGE SCALE GENOMIC DNA]</scope>
    <source>
        <strain evidence="7 8">NEAU-DD11</strain>
    </source>
</reference>
<feature type="binding site" evidence="5">
    <location>
        <position position="21"/>
    </location>
    <ligand>
        <name>Zn(2+)</name>
        <dbReference type="ChEBI" id="CHEBI:29105"/>
        <note>catalytic</note>
    </ligand>
</feature>
<dbReference type="NCBIfam" id="NF006850">
    <property type="entry name" value="PRK09358.1-6"/>
    <property type="match status" value="1"/>
</dbReference>
<comment type="cofactor">
    <cofactor evidence="5">
        <name>Zn(2+)</name>
        <dbReference type="ChEBI" id="CHEBI:29105"/>
    </cofactor>
    <text evidence="5">Binds 1 zinc ion per subunit.</text>
</comment>
<evidence type="ECO:0000313" key="8">
    <source>
        <dbReference type="Proteomes" id="UP000443353"/>
    </source>
</evidence>
<dbReference type="GO" id="GO:0008270">
    <property type="term" value="F:zinc ion binding"/>
    <property type="evidence" value="ECO:0007669"/>
    <property type="project" value="UniProtKB-UniRule"/>
</dbReference>
<keyword evidence="3 5" id="KW-0862">Zinc</keyword>
<feature type="binding site" evidence="5">
    <location>
        <position position="19"/>
    </location>
    <ligand>
        <name>Zn(2+)</name>
        <dbReference type="ChEBI" id="CHEBI:29105"/>
        <note>catalytic</note>
    </ligand>
</feature>
<comment type="function">
    <text evidence="5">Catalyzes the hydrolytic deamination of adenine to hypoxanthine. Plays an important role in the purine salvage pathway and in nitrogen catabolism.</text>
</comment>
<dbReference type="InterPro" id="IPR001365">
    <property type="entry name" value="A_deaminase_dom"/>
</dbReference>
<feature type="binding site" evidence="5">
    <location>
        <position position="277"/>
    </location>
    <ligand>
        <name>substrate</name>
    </ligand>
</feature>
<dbReference type="Proteomes" id="UP000443353">
    <property type="component" value="Unassembled WGS sequence"/>
</dbReference>
<dbReference type="PANTHER" id="PTHR43114">
    <property type="entry name" value="ADENINE DEAMINASE"/>
    <property type="match status" value="1"/>
</dbReference>
<dbReference type="InterPro" id="IPR006330">
    <property type="entry name" value="Ado/ade_deaminase"/>
</dbReference>
<evidence type="ECO:0000256" key="4">
    <source>
        <dbReference type="ARBA" id="ARBA00023080"/>
    </source>
</evidence>
<accession>A0A7X3G4Y9</accession>
<comment type="catalytic activity">
    <reaction evidence="5">
        <text>adenine + H2O + H(+) = hypoxanthine + NH4(+)</text>
        <dbReference type="Rhea" id="RHEA:23688"/>
        <dbReference type="ChEBI" id="CHEBI:15377"/>
        <dbReference type="ChEBI" id="CHEBI:15378"/>
        <dbReference type="ChEBI" id="CHEBI:16708"/>
        <dbReference type="ChEBI" id="CHEBI:17368"/>
        <dbReference type="ChEBI" id="CHEBI:28938"/>
        <dbReference type="EC" id="3.5.4.2"/>
    </reaction>
</comment>
<keyword evidence="1 5" id="KW-0479">Metal-binding</keyword>
<dbReference type="GO" id="GO:0000034">
    <property type="term" value="F:adenine deaminase activity"/>
    <property type="evidence" value="ECO:0007669"/>
    <property type="project" value="UniProtKB-UniRule"/>
</dbReference>
<dbReference type="EC" id="3.5.4.2" evidence="5"/>
<keyword evidence="2 5" id="KW-0378">Hydrolase</keyword>
<dbReference type="GO" id="GO:0005829">
    <property type="term" value="C:cytosol"/>
    <property type="evidence" value="ECO:0007669"/>
    <property type="project" value="TreeGrafter"/>
</dbReference>
<dbReference type="RefSeq" id="WP_160410142.1">
    <property type="nucleotide sequence ID" value="NZ_WSES01000008.1"/>
</dbReference>
<feature type="site" description="Important for catalytic activity" evidence="5">
    <location>
        <position position="219"/>
    </location>
</feature>
<dbReference type="Pfam" id="PF00962">
    <property type="entry name" value="A_deaminase"/>
    <property type="match status" value="1"/>
</dbReference>
<feature type="active site" description="Proton donor" evidence="5">
    <location>
        <position position="198"/>
    </location>
</feature>